<dbReference type="AlphaFoldDB" id="A0A4P7IKY6"/>
<evidence type="ECO:0000256" key="2">
    <source>
        <dbReference type="SAM" id="Phobius"/>
    </source>
</evidence>
<name>A0A4P7IKY6_9ACTN</name>
<feature type="region of interest" description="Disordered" evidence="1">
    <location>
        <begin position="64"/>
        <end position="91"/>
    </location>
</feature>
<keyword evidence="4" id="KW-1185">Reference proteome</keyword>
<dbReference type="RefSeq" id="WP_135268666.1">
    <property type="nucleotide sequence ID" value="NZ_CP038436.1"/>
</dbReference>
<reference evidence="3 4" key="1">
    <citation type="submission" date="2019-03" db="EMBL/GenBank/DDBJ databases">
        <title>Three New Species of Nocardioides, Nocardioides euryhalodurans sp. nov., Nocardioides seonyuensis sp. nov. and Nocardioides eburneoflavus sp. nov. Iolated from Soil.</title>
        <authorList>
            <person name="Roh S.G."/>
            <person name="Lee C."/>
            <person name="Kim M.-K."/>
            <person name="Kim S.B."/>
        </authorList>
    </citation>
    <scope>NUCLEOTIDE SEQUENCE [LARGE SCALE GENOMIC DNA]</scope>
    <source>
        <strain evidence="3 4">MMS17-SY207-3</strain>
    </source>
</reference>
<evidence type="ECO:0000313" key="4">
    <source>
        <dbReference type="Proteomes" id="UP000294853"/>
    </source>
</evidence>
<dbReference type="EMBL" id="CP038436">
    <property type="protein sequence ID" value="QBX56681.1"/>
    <property type="molecule type" value="Genomic_DNA"/>
</dbReference>
<evidence type="ECO:0008006" key="5">
    <source>
        <dbReference type="Google" id="ProtNLM"/>
    </source>
</evidence>
<keyword evidence="2" id="KW-1133">Transmembrane helix</keyword>
<evidence type="ECO:0000256" key="1">
    <source>
        <dbReference type="SAM" id="MobiDB-lite"/>
    </source>
</evidence>
<dbReference type="Proteomes" id="UP000294853">
    <property type="component" value="Chromosome"/>
</dbReference>
<dbReference type="KEGG" id="nsn:EXE58_15245"/>
<dbReference type="OrthoDB" id="3783677at2"/>
<protein>
    <recommendedName>
        <fullName evidence="5">WD40 repeat domain-containing protein</fullName>
    </recommendedName>
</protein>
<keyword evidence="2" id="KW-0472">Membrane</keyword>
<proteinExistence type="predicted"/>
<dbReference type="SUPFAM" id="SSF82171">
    <property type="entry name" value="DPP6 N-terminal domain-like"/>
    <property type="match status" value="1"/>
</dbReference>
<keyword evidence="2" id="KW-0812">Transmembrane</keyword>
<organism evidence="3 4">
    <name type="scientific">Nocardioides seonyuensis</name>
    <dbReference type="NCBI Taxonomy" id="2518371"/>
    <lineage>
        <taxon>Bacteria</taxon>
        <taxon>Bacillati</taxon>
        <taxon>Actinomycetota</taxon>
        <taxon>Actinomycetes</taxon>
        <taxon>Propionibacteriales</taxon>
        <taxon>Nocardioidaceae</taxon>
        <taxon>Nocardioides</taxon>
    </lineage>
</organism>
<feature type="transmembrane region" description="Helical" evidence="2">
    <location>
        <begin position="39"/>
        <end position="59"/>
    </location>
</feature>
<gene>
    <name evidence="3" type="ORF">EXE58_15245</name>
</gene>
<accession>A0A4P7IKY6</accession>
<evidence type="ECO:0000313" key="3">
    <source>
        <dbReference type="EMBL" id="QBX56681.1"/>
    </source>
</evidence>
<sequence length="412" mass="43845">MKDHELADVLARASDHVVAPDLAGTAWAAAERRRRGRRAGLACIAASLVLVGGAVALHVGDRNERVGPAETPSPVPSTSSDPVDSDDATQPVWDPFTLTEAPMRASVLPTDLDPPTIAPSIQEQPLPDIVVAWPEEGADLRVLGSDQQWRSVPGTADAISRSLRDVVDPAISPDGARVAMSTDAGILVVEANGGRSVISWPPALEGPFDTRPRLLWLPGDEGFVVLHWKRPWLVDLDGKGAPAPFGGMYGGGVMVDPDTGTVRDRAEAYGALRTWNDHDDASSVILGGYGERFVTRFGLVAYTGNPGSGGFGVPRSGPVVVDPASGEVLAFAPIRDRNSVYSDNGHLTALGFLDEATVLLMVRPMDFRTMEPEEGVSHLVAWTYETGEFEVLSRGDRDLRLAAFAPALIGNR</sequence>